<evidence type="ECO:0000313" key="1">
    <source>
        <dbReference type="EMBL" id="TRM70531.1"/>
    </source>
</evidence>
<organism evidence="1 2">
    <name type="scientific">Schizophyllum amplum</name>
    <dbReference type="NCBI Taxonomy" id="97359"/>
    <lineage>
        <taxon>Eukaryota</taxon>
        <taxon>Fungi</taxon>
        <taxon>Dikarya</taxon>
        <taxon>Basidiomycota</taxon>
        <taxon>Agaricomycotina</taxon>
        <taxon>Agaricomycetes</taxon>
        <taxon>Agaricomycetidae</taxon>
        <taxon>Agaricales</taxon>
        <taxon>Schizophyllaceae</taxon>
        <taxon>Schizophyllum</taxon>
    </lineage>
</organism>
<evidence type="ECO:0000313" key="2">
    <source>
        <dbReference type="Proteomes" id="UP000320762"/>
    </source>
</evidence>
<dbReference type="AlphaFoldDB" id="A0A550D0G9"/>
<gene>
    <name evidence="1" type="ORF">BD626DRAFT_564151</name>
</gene>
<dbReference type="SUPFAM" id="SSF54427">
    <property type="entry name" value="NTF2-like"/>
    <property type="match status" value="1"/>
</dbReference>
<keyword evidence="2" id="KW-1185">Reference proteome</keyword>
<sequence length="165" mass="18401">MPATRQALLQAAEHFCTAFASNTPAEELVSFFSTLYEPTALEYGEPALAPFIGRPFVGRAAVLKYFELLASLLTYENMDFAGFVVDAEARKVACRGRAVFQWRSTGQSWDETFAYLIDFDDELKVTDYQVWADSGAAYLASQGALDELREKVKTPKKDTEQKKGS</sequence>
<dbReference type="STRING" id="97359.A0A550D0G9"/>
<dbReference type="EMBL" id="VDMD01000001">
    <property type="protein sequence ID" value="TRM70531.1"/>
    <property type="molecule type" value="Genomic_DNA"/>
</dbReference>
<dbReference type="InterPro" id="IPR032710">
    <property type="entry name" value="NTF2-like_dom_sf"/>
</dbReference>
<evidence type="ECO:0008006" key="3">
    <source>
        <dbReference type="Google" id="ProtNLM"/>
    </source>
</evidence>
<proteinExistence type="predicted"/>
<name>A0A550D0G9_9AGAR</name>
<accession>A0A550D0G9</accession>
<dbReference type="Proteomes" id="UP000320762">
    <property type="component" value="Unassembled WGS sequence"/>
</dbReference>
<comment type="caution">
    <text evidence="1">The sequence shown here is derived from an EMBL/GenBank/DDBJ whole genome shotgun (WGS) entry which is preliminary data.</text>
</comment>
<dbReference type="OrthoDB" id="3352776at2759"/>
<protein>
    <recommendedName>
        <fullName evidence="3">SnoaL-like domain-containing protein</fullName>
    </recommendedName>
</protein>
<reference evidence="1 2" key="1">
    <citation type="journal article" date="2019" name="New Phytol.">
        <title>Comparative genomics reveals unique wood-decay strategies and fruiting body development in the Schizophyllaceae.</title>
        <authorList>
            <person name="Almasi E."/>
            <person name="Sahu N."/>
            <person name="Krizsan K."/>
            <person name="Balint B."/>
            <person name="Kovacs G.M."/>
            <person name="Kiss B."/>
            <person name="Cseklye J."/>
            <person name="Drula E."/>
            <person name="Henrissat B."/>
            <person name="Nagy I."/>
            <person name="Chovatia M."/>
            <person name="Adam C."/>
            <person name="LaButti K."/>
            <person name="Lipzen A."/>
            <person name="Riley R."/>
            <person name="Grigoriev I.V."/>
            <person name="Nagy L.G."/>
        </authorList>
    </citation>
    <scope>NUCLEOTIDE SEQUENCE [LARGE SCALE GENOMIC DNA]</scope>
    <source>
        <strain evidence="1 2">NL-1724</strain>
    </source>
</reference>
<dbReference type="Gene3D" id="3.10.450.50">
    <property type="match status" value="1"/>
</dbReference>